<dbReference type="RefSeq" id="WP_381497061.1">
    <property type="nucleotide sequence ID" value="NZ_JBHUOM010000001.1"/>
</dbReference>
<accession>A0ABW6AGJ6</accession>
<organism evidence="2 3">
    <name type="scientific">Spirosoma flavum</name>
    <dbReference type="NCBI Taxonomy" id="2048557"/>
    <lineage>
        <taxon>Bacteria</taxon>
        <taxon>Pseudomonadati</taxon>
        <taxon>Bacteroidota</taxon>
        <taxon>Cytophagia</taxon>
        <taxon>Cytophagales</taxon>
        <taxon>Cytophagaceae</taxon>
        <taxon>Spirosoma</taxon>
    </lineage>
</organism>
<keyword evidence="2" id="KW-0547">Nucleotide-binding</keyword>
<protein>
    <submittedName>
        <fullName evidence="2">ATP-binding protein</fullName>
    </submittedName>
</protein>
<sequence length="141" mass="15048">MPISTIKITATETIAIGSEEDVVYLIRYVRMQAQRVGMTVLNQTKLITATSELACNILNYAGAGDVLIDMVKRGKQTGLRLTFKDNGPGIADLTQAMQNGHSTGMGLGLGLPGAKRLSSEFFIKSTVGQGTTVVITKWTNG</sequence>
<dbReference type="InterPro" id="IPR003594">
    <property type="entry name" value="HATPase_dom"/>
</dbReference>
<evidence type="ECO:0000259" key="1">
    <source>
        <dbReference type="SMART" id="SM00387"/>
    </source>
</evidence>
<dbReference type="EMBL" id="JBHUOM010000001">
    <property type="protein sequence ID" value="MFD2932875.1"/>
    <property type="molecule type" value="Genomic_DNA"/>
</dbReference>
<gene>
    <name evidence="2" type="ORF">ACFS25_03735</name>
</gene>
<dbReference type="SUPFAM" id="SSF55874">
    <property type="entry name" value="ATPase domain of HSP90 chaperone/DNA topoisomerase II/histidine kinase"/>
    <property type="match status" value="1"/>
</dbReference>
<evidence type="ECO:0000313" key="2">
    <source>
        <dbReference type="EMBL" id="MFD2932875.1"/>
    </source>
</evidence>
<dbReference type="Proteomes" id="UP001597512">
    <property type="component" value="Unassembled WGS sequence"/>
</dbReference>
<name>A0ABW6AGJ6_9BACT</name>
<keyword evidence="3" id="KW-1185">Reference proteome</keyword>
<proteinExistence type="predicted"/>
<keyword evidence="2" id="KW-0067">ATP-binding</keyword>
<dbReference type="Gene3D" id="3.30.565.10">
    <property type="entry name" value="Histidine kinase-like ATPase, C-terminal domain"/>
    <property type="match status" value="1"/>
</dbReference>
<dbReference type="SMART" id="SM00387">
    <property type="entry name" value="HATPase_c"/>
    <property type="match status" value="1"/>
</dbReference>
<feature type="domain" description="Histidine kinase/HSP90-like ATPase" evidence="1">
    <location>
        <begin position="41"/>
        <end position="141"/>
    </location>
</feature>
<reference evidence="3" key="1">
    <citation type="journal article" date="2019" name="Int. J. Syst. Evol. Microbiol.">
        <title>The Global Catalogue of Microorganisms (GCM) 10K type strain sequencing project: providing services to taxonomists for standard genome sequencing and annotation.</title>
        <authorList>
            <consortium name="The Broad Institute Genomics Platform"/>
            <consortium name="The Broad Institute Genome Sequencing Center for Infectious Disease"/>
            <person name="Wu L."/>
            <person name="Ma J."/>
        </authorList>
    </citation>
    <scope>NUCLEOTIDE SEQUENCE [LARGE SCALE GENOMIC DNA]</scope>
    <source>
        <strain evidence="3">KCTC 52490</strain>
    </source>
</reference>
<evidence type="ECO:0000313" key="3">
    <source>
        <dbReference type="Proteomes" id="UP001597512"/>
    </source>
</evidence>
<comment type="caution">
    <text evidence="2">The sequence shown here is derived from an EMBL/GenBank/DDBJ whole genome shotgun (WGS) entry which is preliminary data.</text>
</comment>
<dbReference type="InterPro" id="IPR036890">
    <property type="entry name" value="HATPase_C_sf"/>
</dbReference>
<dbReference type="Pfam" id="PF02518">
    <property type="entry name" value="HATPase_c"/>
    <property type="match status" value="1"/>
</dbReference>
<dbReference type="GO" id="GO:0005524">
    <property type="term" value="F:ATP binding"/>
    <property type="evidence" value="ECO:0007669"/>
    <property type="project" value="UniProtKB-KW"/>
</dbReference>